<feature type="transmembrane region" description="Helical" evidence="2">
    <location>
        <begin position="140"/>
        <end position="160"/>
    </location>
</feature>
<dbReference type="Proteomes" id="UP000653127">
    <property type="component" value="Unassembled WGS sequence"/>
</dbReference>
<keyword evidence="2" id="KW-1133">Transmembrane helix</keyword>
<dbReference type="InterPro" id="IPR010380">
    <property type="entry name" value="DUF975"/>
</dbReference>
<gene>
    <name evidence="3" type="ORF">H8711_02090</name>
</gene>
<feature type="compositionally biased region" description="Basic and acidic residues" evidence="1">
    <location>
        <begin position="280"/>
        <end position="290"/>
    </location>
</feature>
<keyword evidence="2" id="KW-0812">Transmembrane</keyword>
<keyword evidence="4" id="KW-1185">Reference proteome</keyword>
<comment type="caution">
    <text evidence="3">The sequence shown here is derived from an EMBL/GenBank/DDBJ whole genome shotgun (WGS) entry which is preliminary data.</text>
</comment>
<feature type="region of interest" description="Disordered" evidence="1">
    <location>
        <begin position="280"/>
        <end position="301"/>
    </location>
</feature>
<dbReference type="RefSeq" id="WP_249281871.1">
    <property type="nucleotide sequence ID" value="NZ_JACRST010000001.1"/>
</dbReference>
<protein>
    <submittedName>
        <fullName evidence="3">DUF975 family protein</fullName>
    </submittedName>
</protein>
<dbReference type="EMBL" id="JACRST010000001">
    <property type="protein sequence ID" value="MBC8545728.1"/>
    <property type="molecule type" value="Genomic_DNA"/>
</dbReference>
<feature type="transmembrane region" description="Helical" evidence="2">
    <location>
        <begin position="110"/>
        <end position="128"/>
    </location>
</feature>
<evidence type="ECO:0000256" key="2">
    <source>
        <dbReference type="SAM" id="Phobius"/>
    </source>
</evidence>
<reference evidence="3" key="1">
    <citation type="submission" date="2020-08" db="EMBL/GenBank/DDBJ databases">
        <title>Genome public.</title>
        <authorList>
            <person name="Liu C."/>
            <person name="Sun Q."/>
        </authorList>
    </citation>
    <scope>NUCLEOTIDE SEQUENCE</scope>
    <source>
        <strain evidence="3">NSJ-31</strain>
    </source>
</reference>
<dbReference type="Pfam" id="PF06161">
    <property type="entry name" value="DUF975"/>
    <property type="match status" value="1"/>
</dbReference>
<name>A0A926DXJ6_9FIRM</name>
<dbReference type="PANTHER" id="PTHR40076:SF1">
    <property type="entry name" value="MEMBRANE PROTEIN"/>
    <property type="match status" value="1"/>
</dbReference>
<dbReference type="PANTHER" id="PTHR40076">
    <property type="entry name" value="MEMBRANE PROTEIN-RELATED"/>
    <property type="match status" value="1"/>
</dbReference>
<feature type="transmembrane region" description="Helical" evidence="2">
    <location>
        <begin position="21"/>
        <end position="49"/>
    </location>
</feature>
<proteinExistence type="predicted"/>
<evidence type="ECO:0000256" key="1">
    <source>
        <dbReference type="SAM" id="MobiDB-lite"/>
    </source>
</evidence>
<feature type="transmembrane region" description="Helical" evidence="2">
    <location>
        <begin position="69"/>
        <end position="89"/>
    </location>
</feature>
<keyword evidence="2" id="KW-0472">Membrane</keyword>
<feature type="transmembrane region" description="Helical" evidence="2">
    <location>
        <begin position="237"/>
        <end position="257"/>
    </location>
</feature>
<feature type="transmembrane region" description="Helical" evidence="2">
    <location>
        <begin position="172"/>
        <end position="193"/>
    </location>
</feature>
<dbReference type="AlphaFoldDB" id="A0A926DXJ6"/>
<sequence length="301" mass="33849">MKLRKQIKLNARRALGGSWGKAICLLLIIFSISLIFSLLQGLTSLLLGIPDFSDVLTTPQYYLDDVINLSIPSFLIAAAFTLFSLIVNSPLSFGIRLWYYRLAGGDSEEVAAVFSFFSGLRLFFKAIWHDISLSVRLLLWSIPFALLPGGIGTFALFLLYNAEPTRTVRLGGFLLLTLACVLSILAGLFFSIFSKRYLLAPYLIVDNPSISVRQAFRTSIRYTRGYKNELFLFDLSFLPWALLSVLLLPLLYVVPYYNASLALYAKYLVEKGKLNEPEDETLRFDPRDPVTGEIPEINTEA</sequence>
<evidence type="ECO:0000313" key="3">
    <source>
        <dbReference type="EMBL" id="MBC8545728.1"/>
    </source>
</evidence>
<organism evidence="3 4">
    <name type="scientific">Ligaoa zhengdingensis</name>
    <dbReference type="NCBI Taxonomy" id="2763658"/>
    <lineage>
        <taxon>Bacteria</taxon>
        <taxon>Bacillati</taxon>
        <taxon>Bacillota</taxon>
        <taxon>Clostridia</taxon>
        <taxon>Eubacteriales</taxon>
        <taxon>Oscillospiraceae</taxon>
        <taxon>Ligaoa</taxon>
    </lineage>
</organism>
<accession>A0A926DXJ6</accession>
<evidence type="ECO:0000313" key="4">
    <source>
        <dbReference type="Proteomes" id="UP000653127"/>
    </source>
</evidence>